<proteinExistence type="predicted"/>
<accession>A0AAE0G0V2</accession>
<name>A0AAE0G0V2_9CHLO</name>
<protein>
    <submittedName>
        <fullName evidence="1">Uncharacterized protein</fullName>
    </submittedName>
</protein>
<sequence length="179" mass="18108">MEWGGVQEVQGMGAGCEWVERGADGRWMCRRWSEWDGVRQGSHVATKVGSAGGRGRDAAGGAPCGRGRALCRARGARCAHGVERGADKGWSVRAGVRRCGEVVDAGACGGGELCEAGVERCAGPGVECCAGRVEQRADGGKAREARGWSAVQAGGGALCRPGGGALCKQGVGVHDVGSG</sequence>
<dbReference type="AlphaFoldDB" id="A0AAE0G0V2"/>
<evidence type="ECO:0000313" key="2">
    <source>
        <dbReference type="Proteomes" id="UP001190700"/>
    </source>
</evidence>
<reference evidence="1 2" key="1">
    <citation type="journal article" date="2015" name="Genome Biol. Evol.">
        <title>Comparative Genomics of a Bacterivorous Green Alga Reveals Evolutionary Causalities and Consequences of Phago-Mixotrophic Mode of Nutrition.</title>
        <authorList>
            <person name="Burns J.A."/>
            <person name="Paasch A."/>
            <person name="Narechania A."/>
            <person name="Kim E."/>
        </authorList>
    </citation>
    <scope>NUCLEOTIDE SEQUENCE [LARGE SCALE GENOMIC DNA]</scope>
    <source>
        <strain evidence="1 2">PLY_AMNH</strain>
    </source>
</reference>
<keyword evidence="2" id="KW-1185">Reference proteome</keyword>
<organism evidence="1 2">
    <name type="scientific">Cymbomonas tetramitiformis</name>
    <dbReference type="NCBI Taxonomy" id="36881"/>
    <lineage>
        <taxon>Eukaryota</taxon>
        <taxon>Viridiplantae</taxon>
        <taxon>Chlorophyta</taxon>
        <taxon>Pyramimonadophyceae</taxon>
        <taxon>Pyramimonadales</taxon>
        <taxon>Pyramimonadaceae</taxon>
        <taxon>Cymbomonas</taxon>
    </lineage>
</organism>
<dbReference type="Proteomes" id="UP001190700">
    <property type="component" value="Unassembled WGS sequence"/>
</dbReference>
<gene>
    <name evidence="1" type="ORF">CYMTET_21950</name>
</gene>
<comment type="caution">
    <text evidence="1">The sequence shown here is derived from an EMBL/GenBank/DDBJ whole genome shotgun (WGS) entry which is preliminary data.</text>
</comment>
<evidence type="ECO:0000313" key="1">
    <source>
        <dbReference type="EMBL" id="KAK3269617.1"/>
    </source>
</evidence>
<dbReference type="EMBL" id="LGRX02010833">
    <property type="protein sequence ID" value="KAK3269617.1"/>
    <property type="molecule type" value="Genomic_DNA"/>
</dbReference>